<sequence length="160" mass="16685">GPRGCGGQPRAPEERQGAPWAAKRDRALFAEADGVVNLAGAGVGDRRWNDRYKQLVRSSRVDTTSTLAITIAGLPAADRPEVLLNASASGWYGNTGDQVVEEDAPAGEGLLADVAGGGAGATRPAEAAGVRLWRPRTGPPLHAAGWPAQSQLLPVHPWPR</sequence>
<dbReference type="Proteomes" id="UP000661193">
    <property type="component" value="Unassembled WGS sequence"/>
</dbReference>
<dbReference type="Gene3D" id="3.40.50.720">
    <property type="entry name" value="NAD(P)-binding Rossmann-like Domain"/>
    <property type="match status" value="1"/>
</dbReference>
<dbReference type="PANTHER" id="PTHR11092:SF0">
    <property type="entry name" value="EPIMERASE FAMILY PROTEIN SDR39U1"/>
    <property type="match status" value="1"/>
</dbReference>
<name>A0ABS1UVU7_9ACTN</name>
<keyword evidence="3" id="KW-1185">Reference proteome</keyword>
<evidence type="ECO:0000256" key="1">
    <source>
        <dbReference type="SAM" id="MobiDB-lite"/>
    </source>
</evidence>
<feature type="non-terminal residue" evidence="2">
    <location>
        <position position="160"/>
    </location>
</feature>
<proteinExistence type="predicted"/>
<protein>
    <submittedName>
        <fullName evidence="2">Epimerase</fullName>
    </submittedName>
</protein>
<reference evidence="2 3" key="1">
    <citation type="submission" date="2021-01" db="EMBL/GenBank/DDBJ databases">
        <title>Genome sequencing of Micromonospora fiedleri MG-37.</title>
        <authorList>
            <person name="Moreland P.E.J."/>
            <person name="Stach J.E.M."/>
        </authorList>
    </citation>
    <scope>NUCLEOTIDE SEQUENCE [LARGE SCALE GENOMIC DNA]</scope>
    <source>
        <strain evidence="2 3">MG-37</strain>
    </source>
</reference>
<evidence type="ECO:0000313" key="2">
    <source>
        <dbReference type="EMBL" id="MBL6280500.1"/>
    </source>
</evidence>
<dbReference type="PANTHER" id="PTHR11092">
    <property type="entry name" value="SUGAR NUCLEOTIDE EPIMERASE RELATED"/>
    <property type="match status" value="1"/>
</dbReference>
<dbReference type="InterPro" id="IPR036291">
    <property type="entry name" value="NAD(P)-bd_dom_sf"/>
</dbReference>
<organism evidence="2 3">
    <name type="scientific">Micromonospora fiedleri</name>
    <dbReference type="NCBI Taxonomy" id="1157498"/>
    <lineage>
        <taxon>Bacteria</taxon>
        <taxon>Bacillati</taxon>
        <taxon>Actinomycetota</taxon>
        <taxon>Actinomycetes</taxon>
        <taxon>Micromonosporales</taxon>
        <taxon>Micromonosporaceae</taxon>
        <taxon>Micromonospora</taxon>
    </lineage>
</organism>
<evidence type="ECO:0000313" key="3">
    <source>
        <dbReference type="Proteomes" id="UP000661193"/>
    </source>
</evidence>
<feature type="non-terminal residue" evidence="2">
    <location>
        <position position="1"/>
    </location>
</feature>
<accession>A0ABS1UVU7</accession>
<dbReference type="SUPFAM" id="SSF51735">
    <property type="entry name" value="NAD(P)-binding Rossmann-fold domains"/>
    <property type="match status" value="1"/>
</dbReference>
<feature type="region of interest" description="Disordered" evidence="1">
    <location>
        <begin position="1"/>
        <end position="22"/>
    </location>
</feature>
<feature type="compositionally biased region" description="Basic and acidic residues" evidence="1">
    <location>
        <begin position="11"/>
        <end position="22"/>
    </location>
</feature>
<gene>
    <name evidence="2" type="ORF">JMF97_30585</name>
</gene>
<dbReference type="EMBL" id="JAETXL010000047">
    <property type="protein sequence ID" value="MBL6280500.1"/>
    <property type="molecule type" value="Genomic_DNA"/>
</dbReference>
<comment type="caution">
    <text evidence="2">The sequence shown here is derived from an EMBL/GenBank/DDBJ whole genome shotgun (WGS) entry which is preliminary data.</text>
</comment>